<dbReference type="GO" id="GO:0005524">
    <property type="term" value="F:ATP binding"/>
    <property type="evidence" value="ECO:0007669"/>
    <property type="project" value="UniProtKB-KW"/>
</dbReference>
<dbReference type="InterPro" id="IPR050086">
    <property type="entry name" value="MetN_ABC_transporter-like"/>
</dbReference>
<dbReference type="RefSeq" id="XP_002290644.1">
    <property type="nucleotide sequence ID" value="XM_002290608.1"/>
</dbReference>
<dbReference type="KEGG" id="tps:THAPSDRAFT_22679"/>
<evidence type="ECO:0000256" key="5">
    <source>
        <dbReference type="ARBA" id="ARBA00022741"/>
    </source>
</evidence>
<sequence>MYPLLPRFVNTLSTGEIRRVLLVRALVSKPELLVLDNAFDGLDVNGRLGLQDIIERVLKGFRMDILVQGVGEARDTARTQVLLLTHRPEEIANGMGKVTFLDGRDGGRISTEDRMGREGSELVKSLKSWEDGDSEDQYSDLLNIFVSDKLERPESCDETPTSHPWDIISKEDLPIDTEINNFWESGKTKESGSVLVEATNLQVTRDDTTLLSHLDWAVQTGERWHLAGTNGAGKSTLSRLLVRTSLNDKSSLDSNAKGDAVIVDGSLSVTKECTTKQFKRGGISWVSTELHLHAAHNWTSKTVLEILMTGAASLFNKDTHTQQSSNILSDENNVVDLDIAMTAANWLGLLDTSTNNDTFLSRSFGTLSQGQQKLLLIASAIAQRPSLLILDEPSQGLDLWNRGHVLALVEMMCQVTDMGLVYVTHHEEELIPSIGHRLCLDDGKVTYCGVR</sequence>
<keyword evidence="6" id="KW-0067">ATP-binding</keyword>
<keyword evidence="3" id="KW-0813">Transport</keyword>
<gene>
    <name evidence="9" type="ORF">THAPSDRAFT_22679</name>
</gene>
<organism evidence="9 10">
    <name type="scientific">Thalassiosira pseudonana</name>
    <name type="common">Marine diatom</name>
    <name type="synonym">Cyclotella nana</name>
    <dbReference type="NCBI Taxonomy" id="35128"/>
    <lineage>
        <taxon>Eukaryota</taxon>
        <taxon>Sar</taxon>
        <taxon>Stramenopiles</taxon>
        <taxon>Ochrophyta</taxon>
        <taxon>Bacillariophyta</taxon>
        <taxon>Coscinodiscophyceae</taxon>
        <taxon>Thalassiosirophycidae</taxon>
        <taxon>Thalassiosirales</taxon>
        <taxon>Thalassiosiraceae</taxon>
        <taxon>Thalassiosira</taxon>
    </lineage>
</organism>
<dbReference type="InParanoid" id="B8C2J3"/>
<dbReference type="STRING" id="35128.B8C2J3"/>
<dbReference type="Gene3D" id="3.40.50.300">
    <property type="entry name" value="P-loop containing nucleotide triphosphate hydrolases"/>
    <property type="match status" value="2"/>
</dbReference>
<evidence type="ECO:0000259" key="8">
    <source>
        <dbReference type="PROSITE" id="PS50893"/>
    </source>
</evidence>
<dbReference type="InterPro" id="IPR003439">
    <property type="entry name" value="ABC_transporter-like_ATP-bd"/>
</dbReference>
<dbReference type="GO" id="GO:0016887">
    <property type="term" value="F:ATP hydrolysis activity"/>
    <property type="evidence" value="ECO:0007669"/>
    <property type="project" value="InterPro"/>
</dbReference>
<name>B8C2J3_THAPS</name>
<protein>
    <recommendedName>
        <fullName evidence="8">ABC transporter domain-containing protein</fullName>
    </recommendedName>
</protein>
<dbReference type="OMA" id="FPVWEQR"/>
<dbReference type="PANTHER" id="PTHR43166:SF9">
    <property type="entry name" value="GLUTAMATE_ASPARTATE IMPORT ATP-BINDING PROTEIN GLTL"/>
    <property type="match status" value="1"/>
</dbReference>
<comment type="similarity">
    <text evidence="2">Belongs to the ABC transporter superfamily.</text>
</comment>
<comment type="subcellular location">
    <subcellularLocation>
        <location evidence="1">Cell membrane</location>
        <topology evidence="1">Peripheral membrane protein</topology>
    </subcellularLocation>
</comment>
<dbReference type="GO" id="GO:0005886">
    <property type="term" value="C:plasma membrane"/>
    <property type="evidence" value="ECO:0000318"/>
    <property type="project" value="GO_Central"/>
</dbReference>
<dbReference type="EMBL" id="CM000642">
    <property type="protein sequence ID" value="EED92396.1"/>
    <property type="molecule type" value="Genomic_DNA"/>
</dbReference>
<evidence type="ECO:0000313" key="10">
    <source>
        <dbReference type="Proteomes" id="UP000001449"/>
    </source>
</evidence>
<accession>B8C2J3</accession>
<dbReference type="Pfam" id="PF00005">
    <property type="entry name" value="ABC_tran"/>
    <property type="match status" value="1"/>
</dbReference>
<evidence type="ECO:0000256" key="1">
    <source>
        <dbReference type="ARBA" id="ARBA00004202"/>
    </source>
</evidence>
<reference evidence="9 10" key="1">
    <citation type="journal article" date="2004" name="Science">
        <title>The genome of the diatom Thalassiosira pseudonana: ecology, evolution, and metabolism.</title>
        <authorList>
            <person name="Armbrust E.V."/>
            <person name="Berges J.A."/>
            <person name="Bowler C."/>
            <person name="Green B.R."/>
            <person name="Martinez D."/>
            <person name="Putnam N.H."/>
            <person name="Zhou S."/>
            <person name="Allen A.E."/>
            <person name="Apt K.E."/>
            <person name="Bechner M."/>
            <person name="Brzezinski M.A."/>
            <person name="Chaal B.K."/>
            <person name="Chiovitti A."/>
            <person name="Davis A.K."/>
            <person name="Demarest M.S."/>
            <person name="Detter J.C."/>
            <person name="Glavina T."/>
            <person name="Goodstein D."/>
            <person name="Hadi M.Z."/>
            <person name="Hellsten U."/>
            <person name="Hildebrand M."/>
            <person name="Jenkins B.D."/>
            <person name="Jurka J."/>
            <person name="Kapitonov V.V."/>
            <person name="Kroger N."/>
            <person name="Lau W.W."/>
            <person name="Lane T.W."/>
            <person name="Larimer F.W."/>
            <person name="Lippmeier J.C."/>
            <person name="Lucas S."/>
            <person name="Medina M."/>
            <person name="Montsant A."/>
            <person name="Obornik M."/>
            <person name="Parker M.S."/>
            <person name="Palenik B."/>
            <person name="Pazour G.J."/>
            <person name="Richardson P.M."/>
            <person name="Rynearson T.A."/>
            <person name="Saito M.A."/>
            <person name="Schwartz D.C."/>
            <person name="Thamatrakoln K."/>
            <person name="Valentin K."/>
            <person name="Vardi A."/>
            <person name="Wilkerson F.P."/>
            <person name="Rokhsar D.S."/>
        </authorList>
    </citation>
    <scope>NUCLEOTIDE SEQUENCE [LARGE SCALE GENOMIC DNA]</scope>
    <source>
        <strain evidence="9 10">CCMP1335</strain>
    </source>
</reference>
<dbReference type="PROSITE" id="PS00211">
    <property type="entry name" value="ABC_TRANSPORTER_1"/>
    <property type="match status" value="1"/>
</dbReference>
<evidence type="ECO:0000256" key="4">
    <source>
        <dbReference type="ARBA" id="ARBA00022475"/>
    </source>
</evidence>
<dbReference type="Proteomes" id="UP000001449">
    <property type="component" value="Chromosome 5"/>
</dbReference>
<feature type="domain" description="ABC transporter" evidence="8">
    <location>
        <begin position="196"/>
        <end position="450"/>
    </location>
</feature>
<dbReference type="GeneID" id="7449602"/>
<dbReference type="eggNOG" id="KOG0927">
    <property type="taxonomic scope" value="Eukaryota"/>
</dbReference>
<evidence type="ECO:0000256" key="2">
    <source>
        <dbReference type="ARBA" id="ARBA00005417"/>
    </source>
</evidence>
<proteinExistence type="inferred from homology"/>
<dbReference type="PANTHER" id="PTHR43166">
    <property type="entry name" value="AMINO ACID IMPORT ATP-BINDING PROTEIN"/>
    <property type="match status" value="1"/>
</dbReference>
<dbReference type="AlphaFoldDB" id="B8C2J3"/>
<keyword evidence="7" id="KW-0472">Membrane</keyword>
<dbReference type="SUPFAM" id="SSF52540">
    <property type="entry name" value="P-loop containing nucleoside triphosphate hydrolases"/>
    <property type="match status" value="2"/>
</dbReference>
<evidence type="ECO:0000313" key="9">
    <source>
        <dbReference type="EMBL" id="EED92396.1"/>
    </source>
</evidence>
<evidence type="ECO:0000256" key="7">
    <source>
        <dbReference type="ARBA" id="ARBA00023136"/>
    </source>
</evidence>
<dbReference type="GO" id="GO:0042626">
    <property type="term" value="F:ATPase-coupled transmembrane transporter activity"/>
    <property type="evidence" value="ECO:0000318"/>
    <property type="project" value="GO_Central"/>
</dbReference>
<dbReference type="SMART" id="SM00382">
    <property type="entry name" value="AAA"/>
    <property type="match status" value="1"/>
</dbReference>
<keyword evidence="4" id="KW-1003">Cell membrane</keyword>
<keyword evidence="10" id="KW-1185">Reference proteome</keyword>
<dbReference type="InterPro" id="IPR017871">
    <property type="entry name" value="ABC_transporter-like_CS"/>
</dbReference>
<reference evidence="9 10" key="2">
    <citation type="journal article" date="2008" name="Nature">
        <title>The Phaeodactylum genome reveals the evolutionary history of diatom genomes.</title>
        <authorList>
            <person name="Bowler C."/>
            <person name="Allen A.E."/>
            <person name="Badger J.H."/>
            <person name="Grimwood J."/>
            <person name="Jabbari K."/>
            <person name="Kuo A."/>
            <person name="Maheswari U."/>
            <person name="Martens C."/>
            <person name="Maumus F."/>
            <person name="Otillar R.P."/>
            <person name="Rayko E."/>
            <person name="Salamov A."/>
            <person name="Vandepoele K."/>
            <person name="Beszteri B."/>
            <person name="Gruber A."/>
            <person name="Heijde M."/>
            <person name="Katinka M."/>
            <person name="Mock T."/>
            <person name="Valentin K."/>
            <person name="Verret F."/>
            <person name="Berges J.A."/>
            <person name="Brownlee C."/>
            <person name="Cadoret J.P."/>
            <person name="Chiovitti A."/>
            <person name="Choi C.J."/>
            <person name="Coesel S."/>
            <person name="De Martino A."/>
            <person name="Detter J.C."/>
            <person name="Durkin C."/>
            <person name="Falciatore A."/>
            <person name="Fournet J."/>
            <person name="Haruta M."/>
            <person name="Huysman M.J."/>
            <person name="Jenkins B.D."/>
            <person name="Jiroutova K."/>
            <person name="Jorgensen R.E."/>
            <person name="Joubert Y."/>
            <person name="Kaplan A."/>
            <person name="Kroger N."/>
            <person name="Kroth P.G."/>
            <person name="La Roche J."/>
            <person name="Lindquist E."/>
            <person name="Lommer M."/>
            <person name="Martin-Jezequel V."/>
            <person name="Lopez P.J."/>
            <person name="Lucas S."/>
            <person name="Mangogna M."/>
            <person name="McGinnis K."/>
            <person name="Medlin L.K."/>
            <person name="Montsant A."/>
            <person name="Oudot-Le Secq M.P."/>
            <person name="Napoli C."/>
            <person name="Obornik M."/>
            <person name="Parker M.S."/>
            <person name="Petit J.L."/>
            <person name="Porcel B.M."/>
            <person name="Poulsen N."/>
            <person name="Robison M."/>
            <person name="Rychlewski L."/>
            <person name="Rynearson T.A."/>
            <person name="Schmutz J."/>
            <person name="Shapiro H."/>
            <person name="Siaut M."/>
            <person name="Stanley M."/>
            <person name="Sussman M.R."/>
            <person name="Taylor A.R."/>
            <person name="Vardi A."/>
            <person name="von Dassow P."/>
            <person name="Vyverman W."/>
            <person name="Willis A."/>
            <person name="Wyrwicz L.S."/>
            <person name="Rokhsar D.S."/>
            <person name="Weissenbach J."/>
            <person name="Armbrust E.V."/>
            <person name="Green B.R."/>
            <person name="Van de Peer Y."/>
            <person name="Grigoriev I.V."/>
        </authorList>
    </citation>
    <scope>NUCLEOTIDE SEQUENCE [LARGE SCALE GENOMIC DNA]</scope>
    <source>
        <strain evidence="9 10">CCMP1335</strain>
    </source>
</reference>
<evidence type="ECO:0000256" key="6">
    <source>
        <dbReference type="ARBA" id="ARBA00022840"/>
    </source>
</evidence>
<dbReference type="InterPro" id="IPR003593">
    <property type="entry name" value="AAA+_ATPase"/>
</dbReference>
<dbReference type="InterPro" id="IPR027417">
    <property type="entry name" value="P-loop_NTPase"/>
</dbReference>
<dbReference type="HOGENOM" id="CLU_041501_0_0_1"/>
<evidence type="ECO:0000256" key="3">
    <source>
        <dbReference type="ARBA" id="ARBA00022448"/>
    </source>
</evidence>
<keyword evidence="5" id="KW-0547">Nucleotide-binding</keyword>
<dbReference type="PROSITE" id="PS50893">
    <property type="entry name" value="ABC_TRANSPORTER_2"/>
    <property type="match status" value="1"/>
</dbReference>
<dbReference type="PaxDb" id="35128-Thaps22679"/>